<dbReference type="Proteomes" id="UP000283841">
    <property type="component" value="Unassembled WGS sequence"/>
</dbReference>
<feature type="region of interest" description="Disordered" evidence="1">
    <location>
        <begin position="1"/>
        <end position="50"/>
    </location>
</feature>
<evidence type="ECO:0000313" key="3">
    <source>
        <dbReference type="Proteomes" id="UP000283841"/>
    </source>
</evidence>
<dbReference type="RefSeq" id="XP_028483468.1">
    <property type="nucleotide sequence ID" value="XM_028627537.1"/>
</dbReference>
<organism evidence="2 3">
    <name type="scientific">Byssochlamys spectabilis</name>
    <name type="common">Paecilomyces variotii</name>
    <dbReference type="NCBI Taxonomy" id="264951"/>
    <lineage>
        <taxon>Eukaryota</taxon>
        <taxon>Fungi</taxon>
        <taxon>Dikarya</taxon>
        <taxon>Ascomycota</taxon>
        <taxon>Pezizomycotina</taxon>
        <taxon>Eurotiomycetes</taxon>
        <taxon>Eurotiomycetidae</taxon>
        <taxon>Eurotiales</taxon>
        <taxon>Thermoascaceae</taxon>
        <taxon>Paecilomyces</taxon>
    </lineage>
</organism>
<feature type="compositionally biased region" description="Basic and acidic residues" evidence="1">
    <location>
        <begin position="19"/>
        <end position="32"/>
    </location>
</feature>
<dbReference type="PANTHER" id="PTHR47843">
    <property type="entry name" value="BTB DOMAIN-CONTAINING PROTEIN-RELATED"/>
    <property type="match status" value="1"/>
</dbReference>
<name>A0A443HPR8_BYSSP</name>
<sequence length="294" mass="32657">MDNPEVQIPPAENIDVEMEETREPVEQQKDGTGEPVEQQQDAESTQDATVVTTQDDSVAVQEKNEGLKFIDHLKSPVVELVVGQGDDQTVLTAHEGFLKESPFFSEAVAAFKDGEARRINLPDESIDAVGCFLQFQYTGDYFPRRLQTPGGGLEHDPTAPDVDDTGDQLLKHARVYTLAEKLGVPALKTLAHSKIHRISSTARGEIAYARYVYANTSADDVVIRKPIAAFWATRSHVLRHEAEMEFRTMCLEFPQFGFDVLSLVLDQKEKRSQDKADADSTVKGSARKRPRSGL</sequence>
<feature type="compositionally biased region" description="Basic and acidic residues" evidence="1">
    <location>
        <begin position="269"/>
        <end position="280"/>
    </location>
</feature>
<protein>
    <recommendedName>
        <fullName evidence="4">BTB domain-containing protein</fullName>
    </recommendedName>
</protein>
<reference evidence="2 3" key="1">
    <citation type="journal article" date="2018" name="Front. Microbiol.">
        <title>Genomic and genetic insights into a cosmopolitan fungus, Paecilomyces variotii (Eurotiales).</title>
        <authorList>
            <person name="Urquhart A.S."/>
            <person name="Mondo S.J."/>
            <person name="Makela M.R."/>
            <person name="Hane J.K."/>
            <person name="Wiebenga A."/>
            <person name="He G."/>
            <person name="Mihaltcheva S."/>
            <person name="Pangilinan J."/>
            <person name="Lipzen A."/>
            <person name="Barry K."/>
            <person name="de Vries R.P."/>
            <person name="Grigoriev I.V."/>
            <person name="Idnurm A."/>
        </authorList>
    </citation>
    <scope>NUCLEOTIDE SEQUENCE [LARGE SCALE GENOMIC DNA]</scope>
    <source>
        <strain evidence="2 3">CBS 101075</strain>
    </source>
</reference>
<evidence type="ECO:0000256" key="1">
    <source>
        <dbReference type="SAM" id="MobiDB-lite"/>
    </source>
</evidence>
<evidence type="ECO:0000313" key="2">
    <source>
        <dbReference type="EMBL" id="RWQ93823.1"/>
    </source>
</evidence>
<dbReference type="EMBL" id="RCNU01000009">
    <property type="protein sequence ID" value="RWQ93823.1"/>
    <property type="molecule type" value="Genomic_DNA"/>
</dbReference>
<dbReference type="VEuPathDB" id="FungiDB:C8Q69DRAFT_336601"/>
<comment type="caution">
    <text evidence="2">The sequence shown here is derived from an EMBL/GenBank/DDBJ whole genome shotgun (WGS) entry which is preliminary data.</text>
</comment>
<evidence type="ECO:0008006" key="4">
    <source>
        <dbReference type="Google" id="ProtNLM"/>
    </source>
</evidence>
<proteinExistence type="predicted"/>
<accession>A0A443HPR8</accession>
<keyword evidence="3" id="KW-1185">Reference proteome</keyword>
<gene>
    <name evidence="2" type="ORF">C8Q69DRAFT_336601</name>
</gene>
<dbReference type="InterPro" id="IPR011333">
    <property type="entry name" value="SKP1/BTB/POZ_sf"/>
</dbReference>
<dbReference type="GeneID" id="39596814"/>
<dbReference type="AlphaFoldDB" id="A0A443HPR8"/>
<dbReference type="PANTHER" id="PTHR47843:SF3">
    <property type="entry name" value="BTB DOMAIN-CONTAINING PROTEIN"/>
    <property type="match status" value="1"/>
</dbReference>
<feature type="region of interest" description="Disordered" evidence="1">
    <location>
        <begin position="269"/>
        <end position="294"/>
    </location>
</feature>
<dbReference type="Gene3D" id="3.30.710.10">
    <property type="entry name" value="Potassium Channel Kv1.1, Chain A"/>
    <property type="match status" value="1"/>
</dbReference>
<feature type="compositionally biased region" description="Basic residues" evidence="1">
    <location>
        <begin position="285"/>
        <end position="294"/>
    </location>
</feature>